<proteinExistence type="predicted"/>
<organism evidence="1">
    <name type="scientific">Herbiconiux sp. A18JL235</name>
    <dbReference type="NCBI Taxonomy" id="3152363"/>
    <lineage>
        <taxon>Bacteria</taxon>
        <taxon>Bacillati</taxon>
        <taxon>Actinomycetota</taxon>
        <taxon>Actinomycetes</taxon>
        <taxon>Micrococcales</taxon>
        <taxon>Microbacteriaceae</taxon>
        <taxon>Herbiconiux</taxon>
    </lineage>
</organism>
<protein>
    <submittedName>
        <fullName evidence="1">Uncharacterized protein</fullName>
    </submittedName>
</protein>
<sequence length="176" mass="19030">MNIDPRAQHPSDDPASEGFGLPVYVAADSSVERVGVSTQSHGSRVDVVEVGYVVPPRDAPDCEQPSVWSWRVQGLDLSEALQIHACTHLVNHLPEFRAGQLIPTTADMDALRQRFETSPFTVSTVPVDGVVTRALRVDLDGWEFTSTHASEVLVTIAGRQGFAQAGVTAWQAVSPE</sequence>
<dbReference type="RefSeq" id="WP_368497462.1">
    <property type="nucleotide sequence ID" value="NZ_CP162511.1"/>
</dbReference>
<dbReference type="AlphaFoldDB" id="A0AB39BF09"/>
<gene>
    <name evidence="1" type="ORF">ABFY20_17400</name>
</gene>
<name>A0AB39BF09_9MICO</name>
<reference evidence="1" key="1">
    <citation type="submission" date="2024-05" db="EMBL/GenBank/DDBJ databases">
        <title>Herbiconiux sp. A18JL235.</title>
        <authorList>
            <person name="Zhang G."/>
        </authorList>
    </citation>
    <scope>NUCLEOTIDE SEQUENCE</scope>
    <source>
        <strain evidence="1">A18JL235</strain>
    </source>
</reference>
<dbReference type="EMBL" id="CP162511">
    <property type="protein sequence ID" value="XDI05080.1"/>
    <property type="molecule type" value="Genomic_DNA"/>
</dbReference>
<accession>A0AB39BF09</accession>
<evidence type="ECO:0000313" key="1">
    <source>
        <dbReference type="EMBL" id="XDI05080.1"/>
    </source>
</evidence>